<gene>
    <name evidence="1" type="ORF">P353_17600</name>
</gene>
<comment type="caution">
    <text evidence="1">The sequence shown here is derived from an EMBL/GenBank/DDBJ whole genome shotgun (WGS) entry which is preliminary data.</text>
</comment>
<dbReference type="EMBL" id="AWOR01000057">
    <property type="protein sequence ID" value="KGH27880.1"/>
    <property type="molecule type" value="Genomic_DNA"/>
</dbReference>
<name>A0A096GRR1_COMTE</name>
<accession>A0A096GRR1</accession>
<reference evidence="1 2" key="1">
    <citation type="submission" date="2013-09" db="EMBL/GenBank/DDBJ databases">
        <title>High correlation between genotypes and phenotypes of environmental bacteria Comamonas testosteroni strains.</title>
        <authorList>
            <person name="Liu L."/>
            <person name="Zhu W."/>
            <person name="Xia X."/>
            <person name="Xu B."/>
            <person name="Luo M."/>
            <person name="Wang G."/>
        </authorList>
    </citation>
    <scope>NUCLEOTIDE SEQUENCE [LARGE SCALE GENOMIC DNA]</scope>
    <source>
        <strain evidence="1 2">JL40</strain>
    </source>
</reference>
<organism evidence="1 2">
    <name type="scientific">Comamonas testosteroni</name>
    <name type="common">Pseudomonas testosteroni</name>
    <dbReference type="NCBI Taxonomy" id="285"/>
    <lineage>
        <taxon>Bacteria</taxon>
        <taxon>Pseudomonadati</taxon>
        <taxon>Pseudomonadota</taxon>
        <taxon>Betaproteobacteria</taxon>
        <taxon>Burkholderiales</taxon>
        <taxon>Comamonadaceae</taxon>
        <taxon>Comamonas</taxon>
    </lineage>
</organism>
<dbReference type="Proteomes" id="UP000029553">
    <property type="component" value="Unassembled WGS sequence"/>
</dbReference>
<protein>
    <submittedName>
        <fullName evidence="1">Uncharacterized protein</fullName>
    </submittedName>
</protein>
<sequence>MFLDLQALGYTGSYNRVAAFIRVWKAQCHATEQTSGRGVFVPLVFGAGEAFQFDWSED</sequence>
<dbReference type="AlphaFoldDB" id="A0A096GRR1"/>
<evidence type="ECO:0000313" key="2">
    <source>
        <dbReference type="Proteomes" id="UP000029553"/>
    </source>
</evidence>
<evidence type="ECO:0000313" key="1">
    <source>
        <dbReference type="EMBL" id="KGH27880.1"/>
    </source>
</evidence>
<proteinExistence type="predicted"/>